<dbReference type="InterPro" id="IPR053762">
    <property type="entry name" value="Toxin-Sub_Inhibitor_sf"/>
</dbReference>
<dbReference type="AlphaFoldDB" id="A0A2N9AIV0"/>
<protein>
    <recommendedName>
        <fullName evidence="1">Type six secretion immunity 3 domain-containing protein</fullName>
    </recommendedName>
</protein>
<accession>A0A2N9AIV0</accession>
<gene>
    <name evidence="2" type="ORF">TK0001_0631</name>
</gene>
<dbReference type="InterPro" id="IPR054004">
    <property type="entry name" value="Tsi3"/>
</dbReference>
<dbReference type="Proteomes" id="UP000233769">
    <property type="component" value="Chromosome tk0001"/>
</dbReference>
<dbReference type="Pfam" id="PF22211">
    <property type="entry name" value="Tsi3"/>
    <property type="match status" value="1"/>
</dbReference>
<evidence type="ECO:0000259" key="1">
    <source>
        <dbReference type="Pfam" id="PF22211"/>
    </source>
</evidence>
<evidence type="ECO:0000313" key="2">
    <source>
        <dbReference type="EMBL" id="SOR27233.1"/>
    </source>
</evidence>
<name>A0A2N9AIV0_METEX</name>
<feature type="domain" description="Type six secretion immunity 3" evidence="1">
    <location>
        <begin position="54"/>
        <end position="165"/>
    </location>
</feature>
<evidence type="ECO:0000313" key="3">
    <source>
        <dbReference type="Proteomes" id="UP000233769"/>
    </source>
</evidence>
<dbReference type="EMBL" id="LT962688">
    <property type="protein sequence ID" value="SOR27233.1"/>
    <property type="molecule type" value="Genomic_DNA"/>
</dbReference>
<reference evidence="3" key="1">
    <citation type="submission" date="2017-10" db="EMBL/GenBank/DDBJ databases">
        <authorList>
            <person name="Regsiter A."/>
            <person name="William W."/>
        </authorList>
    </citation>
    <scope>NUCLEOTIDE SEQUENCE [LARGE SCALE GENOMIC DNA]</scope>
</reference>
<sequence>MSFSRSNRAVSLIGPGLLGTRPLLSAAGTIPLLLTATAAQGAAITAPGGCRLTVDIPKGFSAESRGTDIVLQPIGQEGRRSVFEIRLTPGDGRDATALTERRSLGATIARYRMTRETVGSGGEETALIAEVQRGGGVIRLEASAQRDDGAEPDFEPAWSALATARCTEIR</sequence>
<proteinExistence type="predicted"/>
<organism evidence="2 3">
    <name type="scientific">Methylorubrum extorquens</name>
    <name type="common">Methylobacterium dichloromethanicum</name>
    <name type="synonym">Methylobacterium extorquens</name>
    <dbReference type="NCBI Taxonomy" id="408"/>
    <lineage>
        <taxon>Bacteria</taxon>
        <taxon>Pseudomonadati</taxon>
        <taxon>Pseudomonadota</taxon>
        <taxon>Alphaproteobacteria</taxon>
        <taxon>Hyphomicrobiales</taxon>
        <taxon>Methylobacteriaceae</taxon>
        <taxon>Methylorubrum</taxon>
    </lineage>
</organism>
<dbReference type="NCBIfam" id="NF038331">
    <property type="entry name" value="Tsi3_fam"/>
    <property type="match status" value="1"/>
</dbReference>
<dbReference type="Gene3D" id="2.60.120.1690">
    <property type="match status" value="1"/>
</dbReference>